<feature type="domain" description="Knl1 C-terminal RWD" evidence="3">
    <location>
        <begin position="2002"/>
        <end position="2154"/>
    </location>
</feature>
<dbReference type="CDD" id="cd22817">
    <property type="entry name" value="DRWD-N_Knl1"/>
    <property type="match status" value="1"/>
</dbReference>
<accession>A0AAD1TPI3</accession>
<feature type="region of interest" description="Disordered" evidence="2">
    <location>
        <begin position="464"/>
        <end position="499"/>
    </location>
</feature>
<dbReference type="Proteomes" id="UP001295444">
    <property type="component" value="Chromosome 13"/>
</dbReference>
<evidence type="ECO:0000259" key="3">
    <source>
        <dbReference type="Pfam" id="PF18210"/>
    </source>
</evidence>
<feature type="region of interest" description="Disordered" evidence="2">
    <location>
        <begin position="1628"/>
        <end position="1655"/>
    </location>
</feature>
<proteinExistence type="predicted"/>
<feature type="compositionally biased region" description="Basic and acidic residues" evidence="2">
    <location>
        <begin position="1634"/>
        <end position="1655"/>
    </location>
</feature>
<sequence>MDEKSLQCDDDQMTSQRHISSILKMSRSHLKDLGSGNELYQDSEIDKRQKSLRRVSFAKTIRVFTPEQQAMGGVSLDDNHGDGGAAENEECGNEEQTSTVCNISGMDRLLKAPIQSSLRLSECNDGEWEIKPLSFPLNADSAPLKVKFDDFLASLKSHGDGLRDRTMVFSCENDMDMTASNTVFIDQLDKENRQTMVQTSQSRGLCKNTEFTFSSSPQKPSTSQSQRDSFLPKVKCDDLMASLKSHGDGLRDRTMVFSCENDMDMTASNTVFIDQLDKENQQNIPETTLLASLKSQSGDLCKNADFKSFQKPSTSQSQVNALLPKVKFDDFMASLKSHGGGLRDRTMVFSCENMDMTASNTVFIDQLGKENQQNIPETTLLASLKSQSGDLCKNADFKSFQKPSTSQSQVNALLPKVKFDDFMASLKNNGTRDRTMVFSCENDMDMTTSNTVFIDQLDKENRQTMVQTSQSRGLRKNTEFTFSSSPQKPSTSQSQRDSFLPKVKCDDLMAILKSHGDGLRDRTMVFSCENDMDMTASNTVFIDQLDKENQQNIPETTLLASLKSQSGDLCKNADFKSLTSSQKPSTSQSNTGSLLWPKIKFDFKTNSTTELTTKCLGNNETIFPDNLPSSSTVNPASDCRMMPPIAQTYEMTGNVTQIFREHEGLDLTQCHTTSITAFIPLSANPSVPEDLLDKGSRSKLKDKTTFFVEDMDMTHSNTVNIEDLQHDADPFVKIRKSTGVSSLAPDRTIIFKDSKEMDFTGINTNLDKCSTLLVDGKVTDIPEPGTNPEIHAKLDMLHTLPDRTVLFSCDHDMDFTKSHTVSIDSKNSQEPAIPDKLKNIRNNKRSDNSRGGLRLSSLVNIETLFSMSNDLDNPVNNGDGVGALNMPSVHNKTQHLQDEMEITDIGRNNIHEDLLFPVKQVITNTSFKEKTVYFSPDQKDMDISRSHTIAIDHQIRSEIQVTDGKECRSILTHSKVVSPSKFKSHIFATDIKDYGSELCTSPVRGTPCNREICIALPNEEGMDFTKSHTVFIERPVTENLDHKCLPVSKTKEISLNTLRDKTILFPSGENDMDITQLRTANIETKLLYTNVSTAKIPRKSFGAGLQSVLPEKTLVCEDEMELTKSHTMIIDLKNPSKSRGQNLSVGESLLLCAADSQQKQDITMSTAVLLREGTTSGSFKSDVPVKHSISSRKTDNLVGDEHMIGSNSALIISHVENRSIERRHTVCNPSQDKTQMFSCDPDQMEITRSHTVAIERVSSEVPKIQSPDIKDVNGFDVDFTELTQNDYNVTMCLTQASNSNFVKTKDLTMEVDMTNHGNVSANFQGILPAMLGDHSEKVDVHRFTTGKASSEGVIPLNPCDKAKNDPQVFTNLSTKLVEICDNSNSSFGNPREAKTDNVACVVFHNECDGTSVEDEAAIPNKNLTTVNDQAAKKEKLKSKRVSFVLPQSRVEMSDVITAPPNCSPVLPQIPFTSETGNPERERESKTETLSPSYGPLSGSTASQSVCFKPVENAISRDWDGSLNRASDNLHSVPEVSDRVDPGNVEILKSNPIRRSINYIHLKIKSLTRKSRSTSTGHIVQASPTADQELQPGEAATIERDEYCEVEETLPKDRFLPNRLSVKIVQPKLPHKRSSGVDKIPETRSSSESHGKRDRTSLIRLKALTDNDDSTYIDKEMLPAYPDDQEPNDDVLGFEVPEGAWESLCEKEPHRDTDNCLSEPGETKTCRKRARKTEEVADNAIVKRVRQNDDTACTTVPKTLASVEPTYSASYVDSRVELSSQQFSQMDSPSQWDAECDRSLWQKFQDGSITVKEFFALLRIPILIQKPRYSELPANSRPSEGQNPLDVLLDHHIHQHRLQVYEEECNRLYQTIEELKVCAETQEKPLIAVNSLLWEAMRMCSEEEVLYFGVQLKSLKASYAKKSKCIGHKDKFEMYSKLLNTAEGEKQQLQSIISDADELIEEVEKMVSDLERETAELRSQCESGRFICKDPKVQELELEIENLKVEEENRDRACSQMEDQKEQLIMKIASLQEESKVLKRRIEDENFAEWDLNEWTDEKAFFSFLYDSLELHITFGDLIDGVNFVNKPCRHISDITFYSLLDDDAAPPSTCLVHRLVTQFIGRKQCSPEHYKTQQDLPKLLFDISLVVSRCKLLGEEVEYLTKWGPRYCVMKTAINGTDIKLMFSSVAAMVKFDVIIKLSDSYPISPLMFTFQNHIGNMECSLISTVLSKVPVGAWYLKRTVIELYNSLLTSPIPQSKEKI</sequence>
<name>A0AAD1TPI3_PELCU</name>
<dbReference type="InterPro" id="IPR037388">
    <property type="entry name" value="Blinkin"/>
</dbReference>
<dbReference type="GO" id="GO:0005634">
    <property type="term" value="C:nucleus"/>
    <property type="evidence" value="ECO:0007669"/>
    <property type="project" value="TreeGrafter"/>
</dbReference>
<gene>
    <name evidence="4" type="ORF">PECUL_23A046512</name>
</gene>
<dbReference type="Pfam" id="PF18210">
    <property type="entry name" value="Knl1_RWD_C"/>
    <property type="match status" value="1"/>
</dbReference>
<feature type="compositionally biased region" description="Polar residues" evidence="2">
    <location>
        <begin position="1487"/>
        <end position="1502"/>
    </location>
</feature>
<dbReference type="EMBL" id="OW240924">
    <property type="protein sequence ID" value="CAH2328979.1"/>
    <property type="molecule type" value="Genomic_DNA"/>
</dbReference>
<dbReference type="InterPro" id="IPR040850">
    <property type="entry name" value="Knl1_RWD_C"/>
</dbReference>
<feature type="compositionally biased region" description="Low complexity" evidence="2">
    <location>
        <begin position="480"/>
        <end position="494"/>
    </location>
</feature>
<dbReference type="GO" id="GO:0034501">
    <property type="term" value="P:protein localization to kinetochore"/>
    <property type="evidence" value="ECO:0007669"/>
    <property type="project" value="InterPro"/>
</dbReference>
<dbReference type="InterPro" id="IPR043651">
    <property type="entry name" value="KNL1_MELT_rpt"/>
</dbReference>
<evidence type="ECO:0000313" key="4">
    <source>
        <dbReference type="EMBL" id="CAH2328979.1"/>
    </source>
</evidence>
<feature type="region of interest" description="Disordered" evidence="2">
    <location>
        <begin position="72"/>
        <end position="96"/>
    </location>
</feature>
<evidence type="ECO:0000256" key="2">
    <source>
        <dbReference type="SAM" id="MobiDB-lite"/>
    </source>
</evidence>
<dbReference type="PANTHER" id="PTHR16520:SF3">
    <property type="entry name" value="KINETOCHORE SCAFFOLD 1"/>
    <property type="match status" value="1"/>
</dbReference>
<dbReference type="PANTHER" id="PTHR16520">
    <property type="entry name" value="KINETOCHORE SCAFFOLD 1"/>
    <property type="match status" value="1"/>
</dbReference>
<keyword evidence="1" id="KW-0175">Coiled coil</keyword>
<dbReference type="GO" id="GO:0008608">
    <property type="term" value="P:attachment of spindle microtubules to kinetochore"/>
    <property type="evidence" value="ECO:0007669"/>
    <property type="project" value="InterPro"/>
</dbReference>
<feature type="compositionally biased region" description="Low complexity" evidence="2">
    <location>
        <begin position="211"/>
        <end position="225"/>
    </location>
</feature>
<keyword evidence="5" id="KW-1185">Reference proteome</keyword>
<dbReference type="GO" id="GO:0051301">
    <property type="term" value="P:cell division"/>
    <property type="evidence" value="ECO:0007669"/>
    <property type="project" value="InterPro"/>
</dbReference>
<feature type="region of interest" description="Disordered" evidence="2">
    <location>
        <begin position="1458"/>
        <end position="1502"/>
    </location>
</feature>
<dbReference type="CDD" id="cd21853">
    <property type="entry name" value="KNL1_NTD"/>
    <property type="match status" value="1"/>
</dbReference>
<feature type="region of interest" description="Disordered" evidence="2">
    <location>
        <begin position="210"/>
        <end position="229"/>
    </location>
</feature>
<organism evidence="4 5">
    <name type="scientific">Pelobates cultripes</name>
    <name type="common">Western spadefoot toad</name>
    <dbReference type="NCBI Taxonomy" id="61616"/>
    <lineage>
        <taxon>Eukaryota</taxon>
        <taxon>Metazoa</taxon>
        <taxon>Chordata</taxon>
        <taxon>Craniata</taxon>
        <taxon>Vertebrata</taxon>
        <taxon>Euteleostomi</taxon>
        <taxon>Amphibia</taxon>
        <taxon>Batrachia</taxon>
        <taxon>Anura</taxon>
        <taxon>Pelobatoidea</taxon>
        <taxon>Pelobatidae</taxon>
        <taxon>Pelobates</taxon>
    </lineage>
</organism>
<evidence type="ECO:0000313" key="5">
    <source>
        <dbReference type="Proteomes" id="UP001295444"/>
    </source>
</evidence>
<feature type="coiled-coil region" evidence="1">
    <location>
        <begin position="1938"/>
        <end position="2047"/>
    </location>
</feature>
<dbReference type="Pfam" id="PF19221">
    <property type="entry name" value="MELT"/>
    <property type="match status" value="13"/>
</dbReference>
<evidence type="ECO:0000256" key="1">
    <source>
        <dbReference type="SAM" id="Coils"/>
    </source>
</evidence>
<protein>
    <recommendedName>
        <fullName evidence="3">Knl1 C-terminal RWD domain-containing protein</fullName>
    </recommendedName>
</protein>
<feature type="compositionally biased region" description="Basic and acidic residues" evidence="2">
    <location>
        <begin position="1477"/>
        <end position="1486"/>
    </location>
</feature>
<reference evidence="4" key="1">
    <citation type="submission" date="2022-03" db="EMBL/GenBank/DDBJ databases">
        <authorList>
            <person name="Alioto T."/>
            <person name="Alioto T."/>
            <person name="Gomez Garrido J."/>
        </authorList>
    </citation>
    <scope>NUCLEOTIDE SEQUENCE</scope>
</reference>